<reference evidence="2 3" key="1">
    <citation type="submission" date="2021-08" db="EMBL/GenBank/DDBJ databases">
        <authorList>
            <person name="Tuo L."/>
        </authorList>
    </citation>
    <scope>NUCLEOTIDE SEQUENCE [LARGE SCALE GENOMIC DNA]</scope>
    <source>
        <strain evidence="2 3">JCM 31229</strain>
    </source>
</reference>
<keyword evidence="1" id="KW-1133">Transmembrane helix</keyword>
<feature type="transmembrane region" description="Helical" evidence="1">
    <location>
        <begin position="20"/>
        <end position="48"/>
    </location>
</feature>
<accession>A0ABS7PV09</accession>
<evidence type="ECO:0000256" key="1">
    <source>
        <dbReference type="SAM" id="Phobius"/>
    </source>
</evidence>
<dbReference type="Proteomes" id="UP000706039">
    <property type="component" value="Unassembled WGS sequence"/>
</dbReference>
<feature type="transmembrane region" description="Helical" evidence="1">
    <location>
        <begin position="113"/>
        <end position="131"/>
    </location>
</feature>
<keyword evidence="1" id="KW-0472">Membrane</keyword>
<gene>
    <name evidence="2" type="ORF">K7G82_22205</name>
</gene>
<dbReference type="RefSeq" id="WP_222992141.1">
    <property type="nucleotide sequence ID" value="NZ_JAINVV010000011.1"/>
</dbReference>
<sequence length="149" mass="16164">MALDGILTALGGRIRRHADLLLLLAGAALAMIALPSEAFWPGFLLFALGMSAGQWEEKINPKRNREGEEALPTPPWSEMDAAEKRAYVLPPLIYGALSVPLLAALFLVDFREIGWVFLIGGCALAACAIYSGRQRWKGRFGTWAPLSPG</sequence>
<comment type="caution">
    <text evidence="2">The sequence shown here is derived from an EMBL/GenBank/DDBJ whole genome shotgun (WGS) entry which is preliminary data.</text>
</comment>
<name>A0ABS7PV09_9SPHN</name>
<evidence type="ECO:0000313" key="3">
    <source>
        <dbReference type="Proteomes" id="UP000706039"/>
    </source>
</evidence>
<feature type="transmembrane region" description="Helical" evidence="1">
    <location>
        <begin position="86"/>
        <end position="107"/>
    </location>
</feature>
<proteinExistence type="predicted"/>
<keyword evidence="1" id="KW-0812">Transmembrane</keyword>
<evidence type="ECO:0000313" key="2">
    <source>
        <dbReference type="EMBL" id="MBY8825033.1"/>
    </source>
</evidence>
<protein>
    <submittedName>
        <fullName evidence="2">Uncharacterized protein</fullName>
    </submittedName>
</protein>
<organism evidence="2 3">
    <name type="scientific">Sphingomonas colocasiae</name>
    <dbReference type="NCBI Taxonomy" id="1848973"/>
    <lineage>
        <taxon>Bacteria</taxon>
        <taxon>Pseudomonadati</taxon>
        <taxon>Pseudomonadota</taxon>
        <taxon>Alphaproteobacteria</taxon>
        <taxon>Sphingomonadales</taxon>
        <taxon>Sphingomonadaceae</taxon>
        <taxon>Sphingomonas</taxon>
    </lineage>
</organism>
<keyword evidence="3" id="KW-1185">Reference proteome</keyword>
<dbReference type="EMBL" id="JAINVV010000011">
    <property type="protein sequence ID" value="MBY8825033.1"/>
    <property type="molecule type" value="Genomic_DNA"/>
</dbReference>